<dbReference type="PANTHER" id="PTHR46606:SF5">
    <property type="entry name" value="SHOOTIN-1"/>
    <property type="match status" value="1"/>
</dbReference>
<dbReference type="InterPro" id="IPR024849">
    <property type="entry name" value="Shootin-1"/>
</dbReference>
<evidence type="ECO:0000313" key="5">
    <source>
        <dbReference type="Proteomes" id="UP001487740"/>
    </source>
</evidence>
<keyword evidence="1" id="KW-0175">Coiled coil</keyword>
<proteinExistence type="predicted"/>
<sequence length="730" mass="81026">MTENGGPAAPPPASKENGEEAADDGDYKELYLQEMEKRKTVMKLAQKAARDYDELKRRYSDVSQTAEMLKVRLEEREHDLHNLRSDSDPTEVSTVSEAVYHEYDNLRQRYKVEAESMAQAFNRATEWYRENKSLRRETNNLKRQSAILLQRVSDGSPDLDISVLAGMGETTDKKELQDLQQQHEKEVDNLMEKIKGLENEVANLNMEISKAKQDEFEAQEELLEIRRELEDANQQIDTLKKRTSELEAVEQRMGRVSVLVLDEVEALQAQLRTEAARANTAATEAAKARGERAALARQSAVAMSELMGDEKLSMAMQEVDSLTKQLHKQEEEYKQKINKLKAELLSYETGEKAAELELLRERVQLLEEEVRVQEGKASERQCEVEKLRNEVEEQRKLLKSLQDSARTPDSPPQSVCSPEDSQTVPIPPPPPIPGVKAPPPPPPLPPLPPPPPPPPPCAPPPPPPPLPANNPVTALATLIGVSKQNKKAKEPESTDSAAKGCGMDDLINQIKQGGVKLKSTKSHSVGSISRKPDIDEKEKPPDAVQEMKSILATMKRGRQGRIKPSEISQGSKFRTKNEKGESASSKGSKTEVLGMKNEDSGSAMTNGNLPSQTKGNSHITSTTEDFTGHKNTTEPHTKKVIETDTRTDTVKMREKCSSTREPANFQETDTTASASYTLRLTSPNAGEDECSSREVTPPRRSEEQESGRPHSGRAITTTTIFLSGQSLPQD</sequence>
<feature type="coiled-coil region" evidence="1">
    <location>
        <begin position="38"/>
        <end position="86"/>
    </location>
</feature>
<feature type="compositionally biased region" description="Basic and acidic residues" evidence="2">
    <location>
        <begin position="626"/>
        <end position="658"/>
    </location>
</feature>
<feature type="compositionally biased region" description="Basic and acidic residues" evidence="2">
    <location>
        <begin position="690"/>
        <end position="708"/>
    </location>
</feature>
<feature type="compositionally biased region" description="Pro residues" evidence="2">
    <location>
        <begin position="425"/>
        <end position="468"/>
    </location>
</feature>
<dbReference type="InterPro" id="IPR003124">
    <property type="entry name" value="WH2_dom"/>
</dbReference>
<feature type="compositionally biased region" description="Polar residues" evidence="2">
    <location>
        <begin position="714"/>
        <end position="730"/>
    </location>
</feature>
<comment type="caution">
    <text evidence="4">The sequence shown here is derived from an EMBL/GenBank/DDBJ whole genome shotgun (WGS) entry which is preliminary data.</text>
</comment>
<feature type="domain" description="WH2" evidence="3">
    <location>
        <begin position="502"/>
        <end position="520"/>
    </location>
</feature>
<dbReference type="GO" id="GO:0005737">
    <property type="term" value="C:cytoplasm"/>
    <property type="evidence" value="ECO:0007669"/>
    <property type="project" value="TreeGrafter"/>
</dbReference>
<feature type="region of interest" description="Disordered" evidence="2">
    <location>
        <begin position="1"/>
        <end position="27"/>
    </location>
</feature>
<dbReference type="EMBL" id="JARAKH010000030">
    <property type="protein sequence ID" value="KAK8387463.1"/>
    <property type="molecule type" value="Genomic_DNA"/>
</dbReference>
<dbReference type="PROSITE" id="PS51082">
    <property type="entry name" value="WH2"/>
    <property type="match status" value="1"/>
</dbReference>
<feature type="compositionally biased region" description="Polar residues" evidence="2">
    <location>
        <begin position="600"/>
        <end position="625"/>
    </location>
</feature>
<dbReference type="GO" id="GO:0044295">
    <property type="term" value="C:axonal growth cone"/>
    <property type="evidence" value="ECO:0007669"/>
    <property type="project" value="TreeGrafter"/>
</dbReference>
<evidence type="ECO:0000256" key="2">
    <source>
        <dbReference type="SAM" id="MobiDB-lite"/>
    </source>
</evidence>
<dbReference type="PANTHER" id="PTHR46606">
    <property type="entry name" value="SHOOTIN-1"/>
    <property type="match status" value="1"/>
</dbReference>
<evidence type="ECO:0000256" key="1">
    <source>
        <dbReference type="SAM" id="Coils"/>
    </source>
</evidence>
<feature type="coiled-coil region" evidence="1">
    <location>
        <begin position="124"/>
        <end position="281"/>
    </location>
</feature>
<feature type="compositionally biased region" description="Polar residues" evidence="2">
    <location>
        <begin position="401"/>
        <end position="424"/>
    </location>
</feature>
<dbReference type="GO" id="GO:2001224">
    <property type="term" value="P:positive regulation of neuron migration"/>
    <property type="evidence" value="ECO:0007669"/>
    <property type="project" value="TreeGrafter"/>
</dbReference>
<feature type="compositionally biased region" description="Basic and acidic residues" evidence="2">
    <location>
        <begin position="530"/>
        <end position="541"/>
    </location>
</feature>
<protein>
    <recommendedName>
        <fullName evidence="3">WH2 domain-containing protein</fullName>
    </recommendedName>
</protein>
<dbReference type="GO" id="GO:0031252">
    <property type="term" value="C:cell leading edge"/>
    <property type="evidence" value="ECO:0007669"/>
    <property type="project" value="TreeGrafter"/>
</dbReference>
<dbReference type="EMBL" id="JARAKH010000030">
    <property type="protein sequence ID" value="KAK8387460.1"/>
    <property type="molecule type" value="Genomic_DNA"/>
</dbReference>
<reference evidence="4 5" key="1">
    <citation type="submission" date="2023-03" db="EMBL/GenBank/DDBJ databases">
        <title>High-quality genome of Scylla paramamosain provides insights in environmental adaptation.</title>
        <authorList>
            <person name="Zhang L."/>
        </authorList>
    </citation>
    <scope>NUCLEOTIDE SEQUENCE [LARGE SCALE GENOMIC DNA]</scope>
    <source>
        <strain evidence="4">LZ_2023a</strain>
        <tissue evidence="4">Muscle</tissue>
    </source>
</reference>
<keyword evidence="5" id="KW-1185">Reference proteome</keyword>
<name>A0AAW0TIA9_SCYPA</name>
<evidence type="ECO:0000313" key="4">
    <source>
        <dbReference type="EMBL" id="KAK8387460.1"/>
    </source>
</evidence>
<feature type="region of interest" description="Disordered" evidence="2">
    <location>
        <begin position="400"/>
        <end position="730"/>
    </location>
</feature>
<gene>
    <name evidence="4" type="ORF">O3P69_018193</name>
</gene>
<dbReference type="Proteomes" id="UP001487740">
    <property type="component" value="Unassembled WGS sequence"/>
</dbReference>
<feature type="compositionally biased region" description="Polar residues" evidence="2">
    <location>
        <begin position="659"/>
        <end position="684"/>
    </location>
</feature>
<accession>A0AAW0TIA9</accession>
<dbReference type="GO" id="GO:0003779">
    <property type="term" value="F:actin binding"/>
    <property type="evidence" value="ECO:0007669"/>
    <property type="project" value="InterPro"/>
</dbReference>
<evidence type="ECO:0000259" key="3">
    <source>
        <dbReference type="PROSITE" id="PS51082"/>
    </source>
</evidence>
<dbReference type="GO" id="GO:0048812">
    <property type="term" value="P:neuron projection morphogenesis"/>
    <property type="evidence" value="ECO:0007669"/>
    <property type="project" value="TreeGrafter"/>
</dbReference>
<organism evidence="4 5">
    <name type="scientific">Scylla paramamosain</name>
    <name type="common">Mud crab</name>
    <dbReference type="NCBI Taxonomy" id="85552"/>
    <lineage>
        <taxon>Eukaryota</taxon>
        <taxon>Metazoa</taxon>
        <taxon>Ecdysozoa</taxon>
        <taxon>Arthropoda</taxon>
        <taxon>Crustacea</taxon>
        <taxon>Multicrustacea</taxon>
        <taxon>Malacostraca</taxon>
        <taxon>Eumalacostraca</taxon>
        <taxon>Eucarida</taxon>
        <taxon>Decapoda</taxon>
        <taxon>Pleocyemata</taxon>
        <taxon>Brachyura</taxon>
        <taxon>Eubrachyura</taxon>
        <taxon>Portunoidea</taxon>
        <taxon>Portunidae</taxon>
        <taxon>Portuninae</taxon>
        <taxon>Scylla</taxon>
    </lineage>
</organism>
<dbReference type="AlphaFoldDB" id="A0AAW0TIA9"/>